<evidence type="ECO:0000259" key="20">
    <source>
        <dbReference type="PROSITE" id="PS51387"/>
    </source>
</evidence>
<dbReference type="InterPro" id="IPR016167">
    <property type="entry name" value="FAD-bd_PCMH_sub1"/>
</dbReference>
<keyword evidence="7 19" id="KW-0963">Cytoplasm</keyword>
<dbReference type="GO" id="GO:0071555">
    <property type="term" value="P:cell wall organization"/>
    <property type="evidence" value="ECO:0007669"/>
    <property type="project" value="UniProtKB-KW"/>
</dbReference>
<keyword evidence="13 19" id="KW-0573">Peptidoglycan synthesis</keyword>
<dbReference type="PROSITE" id="PS51387">
    <property type="entry name" value="FAD_PCMH"/>
    <property type="match status" value="1"/>
</dbReference>
<dbReference type="InterPro" id="IPR011601">
    <property type="entry name" value="MurB_C"/>
</dbReference>
<dbReference type="UniPathway" id="UPA00219"/>
<keyword evidence="15 19" id="KW-0131">Cell cycle</keyword>
<dbReference type="EMBL" id="DTGT01000193">
    <property type="protein sequence ID" value="HGH60890.1"/>
    <property type="molecule type" value="Genomic_DNA"/>
</dbReference>
<evidence type="ECO:0000256" key="2">
    <source>
        <dbReference type="ARBA" id="ARBA00003921"/>
    </source>
</evidence>
<dbReference type="Pfam" id="PF01565">
    <property type="entry name" value="FAD_binding_4"/>
    <property type="match status" value="1"/>
</dbReference>
<dbReference type="GO" id="GO:0008762">
    <property type="term" value="F:UDP-N-acetylmuramate dehydrogenase activity"/>
    <property type="evidence" value="ECO:0007669"/>
    <property type="project" value="UniProtKB-UniRule"/>
</dbReference>
<name>A0A7C4ETN7_9BACT</name>
<dbReference type="InterPro" id="IPR036318">
    <property type="entry name" value="FAD-bd_PCMH-like_sf"/>
</dbReference>
<evidence type="ECO:0000256" key="14">
    <source>
        <dbReference type="ARBA" id="ARBA00023002"/>
    </source>
</evidence>
<dbReference type="Pfam" id="PF02873">
    <property type="entry name" value="MurB_C"/>
    <property type="match status" value="1"/>
</dbReference>
<evidence type="ECO:0000256" key="8">
    <source>
        <dbReference type="ARBA" id="ARBA00022618"/>
    </source>
</evidence>
<gene>
    <name evidence="19 21" type="primary">murB</name>
    <name evidence="21" type="ORF">ENV54_06290</name>
</gene>
<evidence type="ECO:0000256" key="4">
    <source>
        <dbReference type="ARBA" id="ARBA00004752"/>
    </source>
</evidence>
<dbReference type="GO" id="GO:0005829">
    <property type="term" value="C:cytosol"/>
    <property type="evidence" value="ECO:0007669"/>
    <property type="project" value="TreeGrafter"/>
</dbReference>
<evidence type="ECO:0000256" key="3">
    <source>
        <dbReference type="ARBA" id="ARBA00004496"/>
    </source>
</evidence>
<evidence type="ECO:0000256" key="13">
    <source>
        <dbReference type="ARBA" id="ARBA00022984"/>
    </source>
</evidence>
<dbReference type="Gene3D" id="3.90.78.10">
    <property type="entry name" value="UDP-N-acetylenolpyruvoylglucosamine reductase, C-terminal domain"/>
    <property type="match status" value="1"/>
</dbReference>
<evidence type="ECO:0000256" key="7">
    <source>
        <dbReference type="ARBA" id="ARBA00022490"/>
    </source>
</evidence>
<dbReference type="InterPro" id="IPR016169">
    <property type="entry name" value="FAD-bd_PCMH_sub2"/>
</dbReference>
<keyword evidence="12 19" id="KW-0133">Cell shape</keyword>
<evidence type="ECO:0000256" key="12">
    <source>
        <dbReference type="ARBA" id="ARBA00022960"/>
    </source>
</evidence>
<dbReference type="InterPro" id="IPR006094">
    <property type="entry name" value="Oxid_FAD_bind_N"/>
</dbReference>
<dbReference type="InterPro" id="IPR016166">
    <property type="entry name" value="FAD-bd_PCMH"/>
</dbReference>
<dbReference type="Gene3D" id="3.30.465.10">
    <property type="match status" value="1"/>
</dbReference>
<feature type="active site" evidence="19">
    <location>
        <position position="301"/>
    </location>
</feature>
<organism evidence="21">
    <name type="scientific">Desulfomonile tiedjei</name>
    <dbReference type="NCBI Taxonomy" id="2358"/>
    <lineage>
        <taxon>Bacteria</taxon>
        <taxon>Pseudomonadati</taxon>
        <taxon>Thermodesulfobacteriota</taxon>
        <taxon>Desulfomonilia</taxon>
        <taxon>Desulfomonilales</taxon>
        <taxon>Desulfomonilaceae</taxon>
        <taxon>Desulfomonile</taxon>
    </lineage>
</organism>
<dbReference type="HAMAP" id="MF_00037">
    <property type="entry name" value="MurB"/>
    <property type="match status" value="1"/>
</dbReference>
<dbReference type="GO" id="GO:0051301">
    <property type="term" value="P:cell division"/>
    <property type="evidence" value="ECO:0007669"/>
    <property type="project" value="UniProtKB-KW"/>
</dbReference>
<dbReference type="PANTHER" id="PTHR21071">
    <property type="entry name" value="UDP-N-ACETYLENOLPYRUVOYLGLUCOSAMINE REDUCTASE"/>
    <property type="match status" value="1"/>
</dbReference>
<dbReference type="PANTHER" id="PTHR21071:SF4">
    <property type="entry name" value="UDP-N-ACETYLENOLPYRUVOYLGLUCOSAMINE REDUCTASE"/>
    <property type="match status" value="1"/>
</dbReference>
<keyword evidence="8 19" id="KW-0132">Cell division</keyword>
<comment type="catalytic activity">
    <reaction evidence="18 19">
        <text>UDP-N-acetyl-alpha-D-muramate + NADP(+) = UDP-N-acetyl-3-O-(1-carboxyvinyl)-alpha-D-glucosamine + NADPH + H(+)</text>
        <dbReference type="Rhea" id="RHEA:12248"/>
        <dbReference type="ChEBI" id="CHEBI:15378"/>
        <dbReference type="ChEBI" id="CHEBI:57783"/>
        <dbReference type="ChEBI" id="CHEBI:58349"/>
        <dbReference type="ChEBI" id="CHEBI:68483"/>
        <dbReference type="ChEBI" id="CHEBI:70757"/>
        <dbReference type="EC" id="1.3.1.98"/>
    </reaction>
</comment>
<evidence type="ECO:0000256" key="18">
    <source>
        <dbReference type="ARBA" id="ARBA00048914"/>
    </source>
</evidence>
<proteinExistence type="inferred from homology"/>
<keyword evidence="14 19" id="KW-0560">Oxidoreductase</keyword>
<evidence type="ECO:0000256" key="5">
    <source>
        <dbReference type="ARBA" id="ARBA00012518"/>
    </source>
</evidence>
<keyword evidence="11 19" id="KW-0521">NADP</keyword>
<dbReference type="InterPro" id="IPR036635">
    <property type="entry name" value="MurB_C_sf"/>
</dbReference>
<sequence length="315" mass="33796">MKISPIMVDAIRRLVRGIVRCDVFMRDLTSFRIGGAADVVVEPSGVEDMAALRSFLSREGVPHLVMGAGTNVLCSDKGYRGVVVRTAGLRRMETTANGSAPVRIAAGAGIGLTRLATQAHRAGAGGMEPLWGIPGSVGGAVAGNAGAGEVGTCDFLEELTLVTREGTLITRTRDDLAFDYRRGGLPPDAAAVEGVFRFELGDPRETRERLRYWTRVRREQQPWRVPSAGCVFKNPDQGDPAGAMIDRLGFKGSSAGGAQVSAVHANFIINRGGATAEDVLTLIRRIRRRVADEYHIPLALEIKLIGEGLEHADPW</sequence>
<comment type="similarity">
    <text evidence="19">Belongs to the MurB family.</text>
</comment>
<feature type="active site" evidence="19">
    <location>
        <position position="181"/>
    </location>
</feature>
<evidence type="ECO:0000256" key="17">
    <source>
        <dbReference type="ARBA" id="ARBA00031026"/>
    </source>
</evidence>
<feature type="active site" description="Proton donor" evidence="19">
    <location>
        <position position="230"/>
    </location>
</feature>
<comment type="caution">
    <text evidence="21">The sequence shown here is derived from an EMBL/GenBank/DDBJ whole genome shotgun (WGS) entry which is preliminary data.</text>
</comment>
<dbReference type="Gene3D" id="3.30.43.10">
    <property type="entry name" value="Uridine Diphospho-n-acetylenolpyruvylglucosamine Reductase, domain 2"/>
    <property type="match status" value="1"/>
</dbReference>
<feature type="domain" description="FAD-binding PCMH-type" evidence="20">
    <location>
        <begin position="32"/>
        <end position="201"/>
    </location>
</feature>
<comment type="cofactor">
    <cofactor evidence="1 19">
        <name>FAD</name>
        <dbReference type="ChEBI" id="CHEBI:57692"/>
    </cofactor>
</comment>
<dbReference type="InterPro" id="IPR003170">
    <property type="entry name" value="MurB"/>
</dbReference>
<evidence type="ECO:0000256" key="15">
    <source>
        <dbReference type="ARBA" id="ARBA00023306"/>
    </source>
</evidence>
<evidence type="ECO:0000256" key="1">
    <source>
        <dbReference type="ARBA" id="ARBA00001974"/>
    </source>
</evidence>
<evidence type="ECO:0000256" key="9">
    <source>
        <dbReference type="ARBA" id="ARBA00022630"/>
    </source>
</evidence>
<evidence type="ECO:0000256" key="16">
    <source>
        <dbReference type="ARBA" id="ARBA00023316"/>
    </source>
</evidence>
<dbReference type="GO" id="GO:0009252">
    <property type="term" value="P:peptidoglycan biosynthetic process"/>
    <property type="evidence" value="ECO:0007669"/>
    <property type="project" value="UniProtKB-UniRule"/>
</dbReference>
<evidence type="ECO:0000256" key="19">
    <source>
        <dbReference type="HAMAP-Rule" id="MF_00037"/>
    </source>
</evidence>
<accession>A0A7C4ETN7</accession>
<dbReference type="NCBIfam" id="TIGR00179">
    <property type="entry name" value="murB"/>
    <property type="match status" value="1"/>
</dbReference>
<comment type="subcellular location">
    <subcellularLocation>
        <location evidence="3 19">Cytoplasm</location>
    </subcellularLocation>
</comment>
<keyword evidence="16 19" id="KW-0961">Cell wall biogenesis/degradation</keyword>
<evidence type="ECO:0000256" key="10">
    <source>
        <dbReference type="ARBA" id="ARBA00022827"/>
    </source>
</evidence>
<evidence type="ECO:0000313" key="21">
    <source>
        <dbReference type="EMBL" id="HGH60890.1"/>
    </source>
</evidence>
<dbReference type="GO" id="GO:0071949">
    <property type="term" value="F:FAD binding"/>
    <property type="evidence" value="ECO:0007669"/>
    <property type="project" value="InterPro"/>
</dbReference>
<evidence type="ECO:0000256" key="11">
    <source>
        <dbReference type="ARBA" id="ARBA00022857"/>
    </source>
</evidence>
<dbReference type="SUPFAM" id="SSF56176">
    <property type="entry name" value="FAD-binding/transporter-associated domain-like"/>
    <property type="match status" value="1"/>
</dbReference>
<evidence type="ECO:0000256" key="6">
    <source>
        <dbReference type="ARBA" id="ARBA00015188"/>
    </source>
</evidence>
<protein>
    <recommendedName>
        <fullName evidence="6 19">UDP-N-acetylenolpyruvoylglucosamine reductase</fullName>
        <ecNumber evidence="5 19">1.3.1.98</ecNumber>
    </recommendedName>
    <alternativeName>
        <fullName evidence="17 19">UDP-N-acetylmuramate dehydrogenase</fullName>
    </alternativeName>
</protein>
<dbReference type="EC" id="1.3.1.98" evidence="5 19"/>
<keyword evidence="9 19" id="KW-0285">Flavoprotein</keyword>
<dbReference type="GO" id="GO:0008360">
    <property type="term" value="P:regulation of cell shape"/>
    <property type="evidence" value="ECO:0007669"/>
    <property type="project" value="UniProtKB-KW"/>
</dbReference>
<comment type="pathway">
    <text evidence="4 19">Cell wall biogenesis; peptidoglycan biosynthesis.</text>
</comment>
<keyword evidence="10 19" id="KW-0274">FAD</keyword>
<comment type="function">
    <text evidence="2 19">Cell wall formation.</text>
</comment>
<dbReference type="NCBIfam" id="NF010480">
    <property type="entry name" value="PRK13905.1"/>
    <property type="match status" value="1"/>
</dbReference>
<dbReference type="SUPFAM" id="SSF56194">
    <property type="entry name" value="Uridine diphospho-N-Acetylenolpyruvylglucosamine reductase, MurB, C-terminal domain"/>
    <property type="match status" value="1"/>
</dbReference>
<dbReference type="AlphaFoldDB" id="A0A7C4ETN7"/>
<reference evidence="21" key="1">
    <citation type="journal article" date="2020" name="mSystems">
        <title>Genome- and Community-Level Interaction Insights into Carbon Utilization and Element Cycling Functions of Hydrothermarchaeota in Hydrothermal Sediment.</title>
        <authorList>
            <person name="Zhou Z."/>
            <person name="Liu Y."/>
            <person name="Xu W."/>
            <person name="Pan J."/>
            <person name="Luo Z.H."/>
            <person name="Li M."/>
        </authorList>
    </citation>
    <scope>NUCLEOTIDE SEQUENCE [LARGE SCALE GENOMIC DNA]</scope>
    <source>
        <strain evidence="21">SpSt-769</strain>
    </source>
</reference>